<reference evidence="1 2" key="1">
    <citation type="submission" date="2013-06" db="EMBL/GenBank/DDBJ databases">
        <title>The Genome Sequence of Acinetobacter gyllenbergii CIP 110306.</title>
        <authorList>
            <consortium name="The Broad Institute Genome Sequencing Platform"/>
            <consortium name="The Broad Institute Genome Sequencing Center for Infectious Disease"/>
            <person name="Cerqueira G."/>
            <person name="Feldgarden M."/>
            <person name="Courvalin P."/>
            <person name="Perichon B."/>
            <person name="Grillot-Courvalin C."/>
            <person name="Clermont D."/>
            <person name="Rocha E."/>
            <person name="Yoon E.-J."/>
            <person name="Nemec A."/>
            <person name="Young S.K."/>
            <person name="Zeng Q."/>
            <person name="Gargeya S."/>
            <person name="Fitzgerald M."/>
            <person name="Abouelleil A."/>
            <person name="Alvarado L."/>
            <person name="Berlin A.M."/>
            <person name="Chapman S.B."/>
            <person name="Dewar J."/>
            <person name="Goldberg J."/>
            <person name="Griggs A."/>
            <person name="Gujja S."/>
            <person name="Hansen M."/>
            <person name="Howarth C."/>
            <person name="Imamovic A."/>
            <person name="Larimer J."/>
            <person name="McCowan C."/>
            <person name="Murphy C."/>
            <person name="Pearson M."/>
            <person name="Priest M."/>
            <person name="Roberts A."/>
            <person name="Saif S."/>
            <person name="Shea T."/>
            <person name="Sykes S."/>
            <person name="Wortman J."/>
            <person name="Nusbaum C."/>
            <person name="Birren B."/>
        </authorList>
    </citation>
    <scope>NUCLEOTIDE SEQUENCE [LARGE SCALE GENOMIC DNA]</scope>
    <source>
        <strain evidence="1 2">CIP 110306</strain>
    </source>
</reference>
<dbReference type="RefSeq" id="WP_016543104.1">
    <property type="nucleotide sequence ID" value="NZ_ASQH01000026.1"/>
</dbReference>
<evidence type="ECO:0000313" key="1">
    <source>
        <dbReference type="EMBL" id="EPF77188.1"/>
    </source>
</evidence>
<proteinExistence type="predicted"/>
<gene>
    <name evidence="1" type="ORF">F957_02789</name>
</gene>
<organism evidence="1 2">
    <name type="scientific">Acinetobacter gyllenbergii CIP 110306 = MTCC 11365</name>
    <dbReference type="NCBI Taxonomy" id="1217657"/>
    <lineage>
        <taxon>Bacteria</taxon>
        <taxon>Pseudomonadati</taxon>
        <taxon>Pseudomonadota</taxon>
        <taxon>Gammaproteobacteria</taxon>
        <taxon>Moraxellales</taxon>
        <taxon>Moraxellaceae</taxon>
        <taxon>Acinetobacter</taxon>
    </lineage>
</organism>
<keyword evidence="2" id="KW-1185">Reference proteome</keyword>
<protein>
    <submittedName>
        <fullName evidence="1">Uncharacterized protein</fullName>
    </submittedName>
</protein>
<evidence type="ECO:0000313" key="2">
    <source>
        <dbReference type="Proteomes" id="UP000014523"/>
    </source>
</evidence>
<name>A0A829HES3_9GAMM</name>
<sequence length="75" mass="9027">MHEKELTWRNNKPLSHRLNVLLSAYQTFLVSKGLVNSEFSRLIFVENYTQTLKFKIYDDDLKKQLIDELERFSSF</sequence>
<dbReference type="AlphaFoldDB" id="A0A829HES3"/>
<comment type="caution">
    <text evidence="1">The sequence shown here is derived from an EMBL/GenBank/DDBJ whole genome shotgun (WGS) entry which is preliminary data.</text>
</comment>
<dbReference type="Proteomes" id="UP000014523">
    <property type="component" value="Unassembled WGS sequence"/>
</dbReference>
<dbReference type="EMBL" id="ATGG01000022">
    <property type="protein sequence ID" value="EPF77188.1"/>
    <property type="molecule type" value="Genomic_DNA"/>
</dbReference>
<accession>A0A829HES3</accession>